<dbReference type="KEGG" id="cmb:CSW64_05250"/>
<dbReference type="RefSeq" id="WP_099621117.1">
    <property type="nucleotide sequence ID" value="NZ_CP024201.1"/>
</dbReference>
<reference evidence="2 3" key="1">
    <citation type="submission" date="2017-10" db="EMBL/GenBank/DDBJ databases">
        <title>Genome sequence of Caulobacter mirabilis FWC38.</title>
        <authorList>
            <person name="Fiebig A."/>
            <person name="Crosson S."/>
        </authorList>
    </citation>
    <scope>NUCLEOTIDE SEQUENCE [LARGE SCALE GENOMIC DNA]</scope>
    <source>
        <strain evidence="2 3">FWC 38</strain>
    </source>
</reference>
<sequence>MFKIAFTAAAAAAVITLPGVAAAQALLSSASAEDVRTAVVASGAKVTKVRNDDEVYIAAEASSGMKFGVEGRACKGASGKKRCDGLYIEATFDVEAAKIDDTVKKLAPQYAAVAVLANGGDGVRVSRYIILDYGVAPQNLAMNLQVFVAIADKVWNAL</sequence>
<evidence type="ECO:0000256" key="1">
    <source>
        <dbReference type="SAM" id="SignalP"/>
    </source>
</evidence>
<feature type="signal peptide" evidence="1">
    <location>
        <begin position="1"/>
        <end position="23"/>
    </location>
</feature>
<evidence type="ECO:0000313" key="2">
    <source>
        <dbReference type="EMBL" id="ATQ41860.1"/>
    </source>
</evidence>
<protein>
    <recommendedName>
        <fullName evidence="4">YbjN domain-containing protein</fullName>
    </recommendedName>
</protein>
<keyword evidence="1" id="KW-0732">Signal</keyword>
<dbReference type="EMBL" id="CP024201">
    <property type="protein sequence ID" value="ATQ41860.1"/>
    <property type="molecule type" value="Genomic_DNA"/>
</dbReference>
<keyword evidence="3" id="KW-1185">Reference proteome</keyword>
<gene>
    <name evidence="2" type="ORF">CSW64_05250</name>
</gene>
<dbReference type="Proteomes" id="UP000228945">
    <property type="component" value="Chromosome"/>
</dbReference>
<evidence type="ECO:0008006" key="4">
    <source>
        <dbReference type="Google" id="ProtNLM"/>
    </source>
</evidence>
<dbReference type="AlphaFoldDB" id="A0A2D2AV25"/>
<name>A0A2D2AV25_9CAUL</name>
<dbReference type="OrthoDB" id="7619699at2"/>
<accession>A0A2D2AV25</accession>
<feature type="chain" id="PRO_5013709476" description="YbjN domain-containing protein" evidence="1">
    <location>
        <begin position="24"/>
        <end position="158"/>
    </location>
</feature>
<evidence type="ECO:0000313" key="3">
    <source>
        <dbReference type="Proteomes" id="UP000228945"/>
    </source>
</evidence>
<organism evidence="2 3">
    <name type="scientific">Caulobacter mirabilis</name>
    <dbReference type="NCBI Taxonomy" id="69666"/>
    <lineage>
        <taxon>Bacteria</taxon>
        <taxon>Pseudomonadati</taxon>
        <taxon>Pseudomonadota</taxon>
        <taxon>Alphaproteobacteria</taxon>
        <taxon>Caulobacterales</taxon>
        <taxon>Caulobacteraceae</taxon>
        <taxon>Caulobacter</taxon>
    </lineage>
</organism>
<proteinExistence type="predicted"/>